<dbReference type="InterPro" id="IPR013783">
    <property type="entry name" value="Ig-like_fold"/>
</dbReference>
<sequence>MNVVMRKSSLLILLLFTLVSFISSNYAIAQLSVDLSNEKDACDGLANGSIDITVSNSSGPISLLIFGPPNFSFSPNDGDVTSLTNLPARTYLVVAQDDDETVNTSFTIDNIVSPLSVTVDPGSPSDNTSCATPNGFINITVSGGSGIGYDYSWTSTNGFTSTLEDISGIVGGTYTVEVFDQGTNCSEVLTVLPALNDPSPTVYNITNTSPQVVCSTDDVDIILSDSDPVPALPEPPVVYEIYINGAPSGVTRQGDGTSNFAITLPGGSFPDNAVITVQASQGACTPVFMNGSVTLNTQTLSISSSVTDNTRCLAPFNGAIDITVGDAIGTLSYSWTGPNGFTSTSEDITALEQGDYTVTVTDNTTTCSTVFPAITVGDNRPTITITTDNVVDNSRCVAPFNGLIEITPGGTAGPFTYAWTGPNGFTSTSEDISTLEDGSYDITVTDTNTGCTATTSIVVGDAKPTVSITTDNVVDNSNCVAPFNGSIEITPGGTAGPFSYAWIGPNGFTSASEDISTLEDGSYDITVTDTNTGCTATTSIVVGDVKPIITITTDNVVDNSNCVAPFNGSIEITPGGTAGPFSYAWTGPNGFTSTSEDISTLEDGSYDITVTDTNTGCTATTSIVVGDVKPIITITTDNVVDNSNCVAPFNGSIEITPGGTAGPFSYAWTGPNGFTSTSEDISTLEDGSYDITVTDTNTGCTATTSIVVGDAKPTITITTDNVVDNSNCIAPFNGAIEITPGGTAGPFTYAWIGPNGFTSTSEDISTLEDGSYNITVTDTNTGCTATTSIVVGNAKPTITITTDNVVDNSNCIAPFNGSIEITPGGTAGPFTYSWTGPNGFTSTSEDISTLEDGTYDITVTDTNTGCTATTSIVVNDATVAVTITTDNVVDNTSCVLPFNGAIAITPGGSAGPFSYSWTGPNGFTSTSEDISALEDGTYDVTVTDDNTGCIATTSIVVNNAVVAVAITTDNVIDNTNCIAPFDGAINITAGGSAGPFSYSWTGPNGFTSTSEDISALEDGTYDVTVTDDNTGCTATTSIVVNNAVVAVTITTDNVVDNTNCTAPFNGAIAITAGGSIGPFSYSWTGPNGFTSTSEDISALEDGTYDVIVTDDNTGCTATTSIVVNDASVAVTITTDNVVDNTNCIAPFDGAINITAGGSAGPFSYSWTGPNGFTSTNEDISALEDGTYDVTVTDDNTGCTATTSIVVNDASVAVTITTDNVVDNTNCTAPFNGAIDITAGGSAGPFSYSWTGPNGFTSTREDISALEDGTYDVTVTDDNTGCTATTSIVVNDASVAVTITTDNVVDNTNCTAPFNGAIDITAGGSAGPFSYSWTGPNGFTSTGEDISALEDGTYDITVTDTNTGCTATTSIVVNAASSSIIITTDNVVDNTNCTAPFNGAIDITVGGSAGPFTFAWTGPNGFTSTNEDIAVLEDGTYDITVTDTNTGCISTSNIVVGDAKPTITITTDNVTDNTNCVAPFNGAIDITAGGSAGPFSYAWTGPNGFTSTSEDISTLEDGSYDITVTDTNTGCTATTSIVVGDAKPTITITTDNVTDNTNCVAPFNGAIEITAGGSVGPFSYVWTGPSGFTSTSEDITGLEVGTYDITVTDTNTGCTATANIQVNDAVPTIIITTDNVTDNSRCVAPFNGAIDITAGGSAGPFSYAWTGPNGFTSTNEDISALENGSYDVLVTDTNTGCTATTTIAINDVTPLITVNVDATTDNTKCIAPFNGTILITPVGGVGPYSYSWTGPNGFTSTSEDISTLEDGTYDVTVTDSGSGCTTTASIAVGDVRPAITVSIDLVTDNTSCVAPFNGAIEITAGGTAGPFTYSWTGPSGFTSTNEDISGLEAGNYDVTVTDVGTGCTEVASVTVNDNLPTITVSSDIISDNTNCVAPFNGAILITASGTPGPFSYSWTGPNGFTSNNEDITALENGDYDVTVTDISLGCTATATFTVGDNTPTVTVTVDNNIDNTNCTAPFNGAIDITPGGTAGPFTFAWTGPNGFTSTSEDISGLEAGNYDVTVTDAVIGCIGTATITVNDALPTVTITVDGTTDNSNCIAPFNGAIDITAGGTAGPFTYSWTGPNGFTSTIEDISGLESGNYDVTVTDTGIGCTNTITVTVNDATPPVTITLDAVTDNSNCSAPFDGAIDITAGGTAGPFTFAWTGPNGFTSTSEDISGLEAGDYDVTVTDTGLGCVGTTTITVNDALPTVTITVDGTTDNSNCTAPFNGAIDITAGGTAGPFTFAWTGPNGFTSTSEDISGLEAGDYDVTVTDTGIGCTNTITVTVNDALPTVTITVDGTTDNSNCIAPFNGAINITAGGTAGPFTYSWTGPNGFTSTNEDISGLESGDYDVTVTDTGIGCTNTITVTVNDATPPVTITVDAVTDNSNCSAPFNGAIDITAGGTAGPFTFAWTGPNGFASTSEDISGLEAGDYNVTVTDIGLGCVGTTTITVNDALPTVTITVDGTTDNSNCSAPFNGAIDITAGGTAGPFTFAWTGPNGFTSTSEDISGLESGDYDVTVTDTGIGCTNTITVTVNDATPPVTITVDAVTDNSNCTAPFNGAIDITAGGTAGPFTYLWTGPNGFTSTSEDISGLESGDYDVTVTDTGLGCVGSTTITVNDATPLVTITVDGTTDNSNCTAPFNGAIDITAGGTAGPFTFAWTGPNGFTSTSEDISGLESGDYDVTVTDTGIGCTNIITVTVNDATPPVTITVDATTDNSNCTAPFNGAIDITAGGTAGPFTFAWTGPNGFTSTSEDISGLESGDYDVTVTDTGIGCTGTITVTVNDATPPVTITVDGTTDNSNCTAPFNGAIDITAGGTAGPFTFAWTGPNGFTSTSEDISGLESGDYDVVVTDTGLGCTGSTTITVNDATPPVTITVDALTDNSNCVAPFNGAIDITAGGTAGPFTFAWTGPNGFTSTSEDISGLEAGDYDVVVTDTGLGCVGTTTITVNDAAPPVTITVDALTDNSNCIAPFNGAIDITAGGTAGPFTFAWTGPNGFTSTSEDISGLEAGDYDVVVTDTGLGCTGSTTITVNDAAPPVTITVDATTDNSNCVAPFNGAIDITAGGTAGPFTFAWTGPNGFTSTSEDISGLEAGDYDVTVTDTGLGCVGTATITVNDAAPPVTITVDAVTDNSNCTAPFNGAIDITAGGTAGPFTFAWTGPNGFTSTSEDISGLEAGDYDVTVTDTGLGCIGSTTITVNDGTPSITIGVDAVAGNSNCDAPFAGSIGITPGGTAGPFAFSWTGPNGFVSTSEDLTGVYHGTYSVTVTDTNLGCSTTLAISVPDLTSGCVPTGDCATVVVSFPSGYITPATCTNSDGEIIFRISPFVPSLNTTGVIIDIDGPVQRTNVNDSIFSNLPLGVYDYTIQYGDPSCIITGQVTIDQSGTVGTPVASNIVGPVCFGGNGVLNLDVPNETGSLLEWSTDGVLWNSFVAGSQISIPAGPAPTFEQVIAVRRNSSDPCNAAVTVVMQSQNSELNITTSTTDATCDNNDGSITVNSVSGGTGAYSYRLDGIIFNNLPSGNKFENLAGGSHILTVIDDGVTGCEKDFNIIVPFPGLVNFTTNTLDPDCSNNSASNGEIEVVINSIGQFQVGISTNQTTDPTEFFNVSSNGFGSFTFDNLAKGDYYVTVVSTGATCPNRRLVSILAGPSAVTFDYELGCITGGVNRELLLSNIKGDNSSQYTLRVFDSFTSDLVDELTFTLNVGQQFLIQNRTFLNFNKEYKLSLSQEQNVCPGVEIVYEHPDILRIPTKLFALVGETTSSLPDKFTGTMQIHDFSGGEPPYLIRIELDSAAVPGQSFITDYDTVQVNTNLEFERIYEGIPAGRYFIEVMDQYGCVLPLTGRVPLNTDLYVPNIFTPNGDGYNDTFFVRNLPEFDVELVVTNRWGSEVYKSGDYKNDWTGEDVPDGIYFYKIDVAGEVYNGWVEILRGKP</sequence>
<feature type="chain" id="PRO_5036676319" evidence="1">
    <location>
        <begin position="30"/>
        <end position="3928"/>
    </location>
</feature>
<dbReference type="InterPro" id="IPR025667">
    <property type="entry name" value="SprB_repeat"/>
</dbReference>
<organism evidence="2 3">
    <name type="scientific">Fulvivirga marina</name>
    <dbReference type="NCBI Taxonomy" id="2494733"/>
    <lineage>
        <taxon>Bacteria</taxon>
        <taxon>Pseudomonadati</taxon>
        <taxon>Bacteroidota</taxon>
        <taxon>Cytophagia</taxon>
        <taxon>Cytophagales</taxon>
        <taxon>Fulvivirgaceae</taxon>
        <taxon>Fulvivirga</taxon>
    </lineage>
</organism>
<dbReference type="RefSeq" id="WP_202858956.1">
    <property type="nucleotide sequence ID" value="NZ_JAEUGD010000066.1"/>
</dbReference>
<reference evidence="2" key="1">
    <citation type="submission" date="2021-01" db="EMBL/GenBank/DDBJ databases">
        <title>Fulvivirga kasyanovii gen. nov., sp nov., a novel member of the phylum Bacteroidetes isolated from seawater in a mussel farm.</title>
        <authorList>
            <person name="Zhao L.-H."/>
            <person name="Wang Z.-J."/>
        </authorList>
    </citation>
    <scope>NUCLEOTIDE SEQUENCE</scope>
    <source>
        <strain evidence="2">29W222</strain>
    </source>
</reference>
<dbReference type="Pfam" id="PF13585">
    <property type="entry name" value="CHU_C"/>
    <property type="match status" value="1"/>
</dbReference>
<protein>
    <submittedName>
        <fullName evidence="2">Gliding motility-associated C-terminal domain-containing protein</fullName>
    </submittedName>
</protein>
<dbReference type="Pfam" id="PF13573">
    <property type="entry name" value="SprB"/>
    <property type="match status" value="9"/>
</dbReference>
<comment type="caution">
    <text evidence="2">The sequence shown here is derived from an EMBL/GenBank/DDBJ whole genome shotgun (WGS) entry which is preliminary data.</text>
</comment>
<feature type="signal peptide" evidence="1">
    <location>
        <begin position="1"/>
        <end position="29"/>
    </location>
</feature>
<gene>
    <name evidence="2" type="ORF">JMN32_24180</name>
</gene>
<keyword evidence="3" id="KW-1185">Reference proteome</keyword>
<dbReference type="Proteomes" id="UP000614216">
    <property type="component" value="Unassembled WGS sequence"/>
</dbReference>
<evidence type="ECO:0000313" key="2">
    <source>
        <dbReference type="EMBL" id="MBL6449432.1"/>
    </source>
</evidence>
<accession>A0A937KE73</accession>
<evidence type="ECO:0000256" key="1">
    <source>
        <dbReference type="SAM" id="SignalP"/>
    </source>
</evidence>
<dbReference type="Gene3D" id="2.60.40.10">
    <property type="entry name" value="Immunoglobulins"/>
    <property type="match status" value="36"/>
</dbReference>
<dbReference type="EMBL" id="JAEUGD010000066">
    <property type="protein sequence ID" value="MBL6449432.1"/>
    <property type="molecule type" value="Genomic_DNA"/>
</dbReference>
<evidence type="ECO:0000313" key="3">
    <source>
        <dbReference type="Proteomes" id="UP000614216"/>
    </source>
</evidence>
<proteinExistence type="predicted"/>
<keyword evidence="1" id="KW-0732">Signal</keyword>
<name>A0A937KE73_9BACT</name>